<dbReference type="GO" id="GO:0016758">
    <property type="term" value="F:hexosyltransferase activity"/>
    <property type="evidence" value="ECO:0007669"/>
    <property type="project" value="UniProtKB-ARBA"/>
</dbReference>
<dbReference type="AlphaFoldDB" id="A0A2U8QT65"/>
<name>A0A2U8QT65_9FLAO</name>
<dbReference type="RefSeq" id="WP_109568442.1">
    <property type="nucleotide sequence ID" value="NZ_CP029463.1"/>
</dbReference>
<dbReference type="InterPro" id="IPR001173">
    <property type="entry name" value="Glyco_trans_2-like"/>
</dbReference>
<dbReference type="EMBL" id="CP029463">
    <property type="protein sequence ID" value="AWM13034.1"/>
    <property type="molecule type" value="Genomic_DNA"/>
</dbReference>
<organism evidence="2 3">
    <name type="scientific">Flavobacterium sediminis</name>
    <dbReference type="NCBI Taxonomy" id="2201181"/>
    <lineage>
        <taxon>Bacteria</taxon>
        <taxon>Pseudomonadati</taxon>
        <taxon>Bacteroidota</taxon>
        <taxon>Flavobacteriia</taxon>
        <taxon>Flavobacteriales</taxon>
        <taxon>Flavobacteriaceae</taxon>
        <taxon>Flavobacterium</taxon>
    </lineage>
</organism>
<evidence type="ECO:0000313" key="3">
    <source>
        <dbReference type="Proteomes" id="UP000245429"/>
    </source>
</evidence>
<keyword evidence="3" id="KW-1185">Reference proteome</keyword>
<dbReference type="InterPro" id="IPR029044">
    <property type="entry name" value="Nucleotide-diphossugar_trans"/>
</dbReference>
<proteinExistence type="predicted"/>
<dbReference type="KEGG" id="fse:DI487_03585"/>
<dbReference type="PANTHER" id="PTHR22916:SF3">
    <property type="entry name" value="UDP-GLCNAC:BETAGAL BETA-1,3-N-ACETYLGLUCOSAMINYLTRANSFERASE-LIKE PROTEIN 1"/>
    <property type="match status" value="1"/>
</dbReference>
<dbReference type="Proteomes" id="UP000245429">
    <property type="component" value="Chromosome"/>
</dbReference>
<feature type="domain" description="Glycosyltransferase 2-like" evidence="1">
    <location>
        <begin position="7"/>
        <end position="145"/>
    </location>
</feature>
<gene>
    <name evidence="2" type="ORF">DI487_03585</name>
</gene>
<dbReference type="PANTHER" id="PTHR22916">
    <property type="entry name" value="GLYCOSYLTRANSFERASE"/>
    <property type="match status" value="1"/>
</dbReference>
<sequence length="292" mass="34881">MEKPLVSVCLPIYNGEKYLEEALHSIKEQTYSNIEVVISDDNSKDNSRNIVERFKTSVNFPVFIYQHEPQGIGANWNNSVKKANGEFIKFLFQDDLLEPTCIEEMVHLALQDKAIGLVFCKRKFIHDKTNPQHIEWLERSGSLHQTWKSADFEKNRIITGRKLLNDENLLQSPVNKIGEPTAVLIRKECFEKVGYFDTRLKQILDYEYWFRIFKKYHIAFVDKELVTFRLHDQQATAVNQRKAVDESEQIRRIVYKNYFWQIHPYYRKNFFLRYNFFGKVLKKVIRMLKRLK</sequence>
<protein>
    <recommendedName>
        <fullName evidence="1">Glycosyltransferase 2-like domain-containing protein</fullName>
    </recommendedName>
</protein>
<dbReference type="SUPFAM" id="SSF53448">
    <property type="entry name" value="Nucleotide-diphospho-sugar transferases"/>
    <property type="match status" value="1"/>
</dbReference>
<dbReference type="Gene3D" id="3.90.550.10">
    <property type="entry name" value="Spore Coat Polysaccharide Biosynthesis Protein SpsA, Chain A"/>
    <property type="match status" value="1"/>
</dbReference>
<dbReference type="Pfam" id="PF00535">
    <property type="entry name" value="Glycos_transf_2"/>
    <property type="match status" value="1"/>
</dbReference>
<accession>A0A2U8QT65</accession>
<dbReference type="OrthoDB" id="396512at2"/>
<evidence type="ECO:0000313" key="2">
    <source>
        <dbReference type="EMBL" id="AWM13034.1"/>
    </source>
</evidence>
<reference evidence="2 3" key="1">
    <citation type="submission" date="2018-05" db="EMBL/GenBank/DDBJ databases">
        <title>Flavobacterium sp. MEBiC07310.</title>
        <authorList>
            <person name="Baek K."/>
        </authorList>
    </citation>
    <scope>NUCLEOTIDE SEQUENCE [LARGE SCALE GENOMIC DNA]</scope>
    <source>
        <strain evidence="2 3">MEBiC07310</strain>
    </source>
</reference>
<evidence type="ECO:0000259" key="1">
    <source>
        <dbReference type="Pfam" id="PF00535"/>
    </source>
</evidence>